<organism evidence="4 5">
    <name type="scientific">Mya arenaria</name>
    <name type="common">Soft-shell clam</name>
    <dbReference type="NCBI Taxonomy" id="6604"/>
    <lineage>
        <taxon>Eukaryota</taxon>
        <taxon>Metazoa</taxon>
        <taxon>Spiralia</taxon>
        <taxon>Lophotrochozoa</taxon>
        <taxon>Mollusca</taxon>
        <taxon>Bivalvia</taxon>
        <taxon>Autobranchia</taxon>
        <taxon>Heteroconchia</taxon>
        <taxon>Euheterodonta</taxon>
        <taxon>Imparidentia</taxon>
        <taxon>Neoheterodontei</taxon>
        <taxon>Myida</taxon>
        <taxon>Myoidea</taxon>
        <taxon>Myidae</taxon>
        <taxon>Mya</taxon>
    </lineage>
</organism>
<evidence type="ECO:0000259" key="3">
    <source>
        <dbReference type="PROSITE" id="PS50024"/>
    </source>
</evidence>
<evidence type="ECO:0000313" key="4">
    <source>
        <dbReference type="EMBL" id="WAR29917.1"/>
    </source>
</evidence>
<proteinExistence type="predicted"/>
<keyword evidence="2" id="KW-0812">Transmembrane</keyword>
<evidence type="ECO:0000256" key="2">
    <source>
        <dbReference type="SAM" id="Phobius"/>
    </source>
</evidence>
<protein>
    <recommendedName>
        <fullName evidence="3">SEA domain-containing protein</fullName>
    </recommendedName>
</protein>
<sequence>MQTTSVIPTSTSTMPTTSVMPTSTVESTSVMPTSTSTMQTTSVMPTSTSTMQTTSVMPTSTSTMQTTSVMQTSTSTMQTTSVMPTSTSSVQTTSVTQTSSSVVPTSSSTMQTTSITPTSTVETTSTIQTSTSSFTPTSSSTVETTSISPPTSTSSVMTTTIVSTSTISPTSSSTVTPTSSVTPTTPTTQAPTTDSGARFKIRGSLRITAGAVWNESLGNQETQDYKNLLADFENEMDFVLMNNAALRSRYKGLEDVSFSEGSVIVNYTLLFSVNENIPISSDYVTSVIRAAAVNSSSTSFQDFKVDPNSITNSVVIVPTTPTASTPTTPPTTIPESTTMTPEVMKALPNWAIAVIACGAAVLLFLLSLICVLCRRRHVTHKYALEDPDDINYTRTWAKDTSQNNMTYAYDNQVDVSDVAESGQVKAPVPHYNLTDRDVREGNGTATGVSRENRTADPNKVTVL</sequence>
<evidence type="ECO:0000313" key="5">
    <source>
        <dbReference type="Proteomes" id="UP001164746"/>
    </source>
</evidence>
<name>A0ABY7G652_MYAAR</name>
<feature type="transmembrane region" description="Helical" evidence="2">
    <location>
        <begin position="350"/>
        <end position="373"/>
    </location>
</feature>
<feature type="domain" description="SEA" evidence="3">
    <location>
        <begin position="197"/>
        <end position="317"/>
    </location>
</feature>
<dbReference type="InterPro" id="IPR000082">
    <property type="entry name" value="SEA_dom"/>
</dbReference>
<feature type="region of interest" description="Disordered" evidence="1">
    <location>
        <begin position="1"/>
        <end position="195"/>
    </location>
</feature>
<evidence type="ECO:0000256" key="1">
    <source>
        <dbReference type="SAM" id="MobiDB-lite"/>
    </source>
</evidence>
<feature type="region of interest" description="Disordered" evidence="1">
    <location>
        <begin position="435"/>
        <end position="463"/>
    </location>
</feature>
<keyword evidence="2" id="KW-0472">Membrane</keyword>
<feature type="compositionally biased region" description="Low complexity" evidence="1">
    <location>
        <begin position="1"/>
        <end position="193"/>
    </location>
</feature>
<dbReference type="PROSITE" id="PS50024">
    <property type="entry name" value="SEA"/>
    <property type="match status" value="1"/>
</dbReference>
<keyword evidence="2" id="KW-1133">Transmembrane helix</keyword>
<dbReference type="InterPro" id="IPR036364">
    <property type="entry name" value="SEA_dom_sf"/>
</dbReference>
<gene>
    <name evidence="4" type="ORF">MAR_003485</name>
</gene>
<reference evidence="4" key="1">
    <citation type="submission" date="2022-11" db="EMBL/GenBank/DDBJ databases">
        <title>Centuries of genome instability and evolution in soft-shell clam transmissible cancer (bioRxiv).</title>
        <authorList>
            <person name="Hart S.F.M."/>
            <person name="Yonemitsu M.A."/>
            <person name="Giersch R.M."/>
            <person name="Beal B.F."/>
            <person name="Arriagada G."/>
            <person name="Davis B.W."/>
            <person name="Ostrander E.A."/>
            <person name="Goff S.P."/>
            <person name="Metzger M.J."/>
        </authorList>
    </citation>
    <scope>NUCLEOTIDE SEQUENCE</scope>
    <source>
        <strain evidence="4">MELC-2E11</strain>
        <tissue evidence="4">Siphon/mantle</tissue>
    </source>
</reference>
<accession>A0ABY7G652</accession>
<dbReference type="Proteomes" id="UP001164746">
    <property type="component" value="Chromosome 16"/>
</dbReference>
<dbReference type="EMBL" id="CP111027">
    <property type="protein sequence ID" value="WAR29917.1"/>
    <property type="molecule type" value="Genomic_DNA"/>
</dbReference>
<keyword evidence="5" id="KW-1185">Reference proteome</keyword>
<dbReference type="SUPFAM" id="SSF82671">
    <property type="entry name" value="SEA domain"/>
    <property type="match status" value="1"/>
</dbReference>